<sequence length="154" mass="17065">MDKSTSIQPVKRPRVALGGKRGTESVFSNLALQRIYLIVESVGGESVSDLSLFRLNREIMGILGGECKISKTKRGVMLARKSDQEKLTKMKDFGGIKVKVARDTYLNTSRGVINHKGFRGSKEEEFVECIPGVISARRIEIKRGRGGSRQIHTS</sequence>
<reference evidence="1 2" key="1">
    <citation type="journal article" date="2021" name="Elife">
        <title>Chloroplast acquisition without the gene transfer in kleptoplastic sea slugs, Plakobranchus ocellatus.</title>
        <authorList>
            <person name="Maeda T."/>
            <person name="Takahashi S."/>
            <person name="Yoshida T."/>
            <person name="Shimamura S."/>
            <person name="Takaki Y."/>
            <person name="Nagai Y."/>
            <person name="Toyoda A."/>
            <person name="Suzuki Y."/>
            <person name="Arimoto A."/>
            <person name="Ishii H."/>
            <person name="Satoh N."/>
            <person name="Nishiyama T."/>
            <person name="Hasebe M."/>
            <person name="Maruyama T."/>
            <person name="Minagawa J."/>
            <person name="Obokata J."/>
            <person name="Shigenobu S."/>
        </authorList>
    </citation>
    <scope>NUCLEOTIDE SEQUENCE [LARGE SCALE GENOMIC DNA]</scope>
</reference>
<accession>A0AAV4EKV4</accession>
<comment type="caution">
    <text evidence="1">The sequence shown here is derived from an EMBL/GenBank/DDBJ whole genome shotgun (WGS) entry which is preliminary data.</text>
</comment>
<gene>
    <name evidence="1" type="ORF">ElyMa_001845200</name>
</gene>
<dbReference type="Proteomes" id="UP000762676">
    <property type="component" value="Unassembled WGS sequence"/>
</dbReference>
<protein>
    <submittedName>
        <fullName evidence="1">Gag-like protein</fullName>
    </submittedName>
</protein>
<evidence type="ECO:0000313" key="1">
    <source>
        <dbReference type="EMBL" id="GFR61375.1"/>
    </source>
</evidence>
<organism evidence="1 2">
    <name type="scientific">Elysia marginata</name>
    <dbReference type="NCBI Taxonomy" id="1093978"/>
    <lineage>
        <taxon>Eukaryota</taxon>
        <taxon>Metazoa</taxon>
        <taxon>Spiralia</taxon>
        <taxon>Lophotrochozoa</taxon>
        <taxon>Mollusca</taxon>
        <taxon>Gastropoda</taxon>
        <taxon>Heterobranchia</taxon>
        <taxon>Euthyneura</taxon>
        <taxon>Panpulmonata</taxon>
        <taxon>Sacoglossa</taxon>
        <taxon>Placobranchoidea</taxon>
        <taxon>Plakobranchidae</taxon>
        <taxon>Elysia</taxon>
    </lineage>
</organism>
<dbReference type="EMBL" id="BMAT01003729">
    <property type="protein sequence ID" value="GFR61375.1"/>
    <property type="molecule type" value="Genomic_DNA"/>
</dbReference>
<keyword evidence="2" id="KW-1185">Reference proteome</keyword>
<dbReference type="AlphaFoldDB" id="A0AAV4EKV4"/>
<proteinExistence type="predicted"/>
<name>A0AAV4EKV4_9GAST</name>
<evidence type="ECO:0000313" key="2">
    <source>
        <dbReference type="Proteomes" id="UP000762676"/>
    </source>
</evidence>